<feature type="compositionally biased region" description="Basic residues" evidence="13">
    <location>
        <begin position="1"/>
        <end position="17"/>
    </location>
</feature>
<comment type="caution">
    <text evidence="15">The sequence shown here is derived from an EMBL/GenBank/DDBJ whole genome shotgun (WGS) entry which is preliminary data.</text>
</comment>
<dbReference type="PROSITE" id="PS00027">
    <property type="entry name" value="HOMEOBOX_1"/>
    <property type="match status" value="2"/>
</dbReference>
<feature type="domain" description="Homeobox" evidence="14">
    <location>
        <begin position="499"/>
        <end position="559"/>
    </location>
</feature>
<dbReference type="CDD" id="cd00086">
    <property type="entry name" value="homeodomain"/>
    <property type="match status" value="2"/>
</dbReference>
<dbReference type="GO" id="GO:0001708">
    <property type="term" value="P:cell fate specification"/>
    <property type="evidence" value="ECO:0007669"/>
    <property type="project" value="UniProtKB-ARBA"/>
</dbReference>
<feature type="compositionally biased region" description="Polar residues" evidence="13">
    <location>
        <begin position="377"/>
        <end position="406"/>
    </location>
</feature>
<dbReference type="GO" id="GO:0000981">
    <property type="term" value="F:DNA-binding transcription factor activity, RNA polymerase II-specific"/>
    <property type="evidence" value="ECO:0007669"/>
    <property type="project" value="InterPro"/>
</dbReference>
<reference evidence="15 16" key="1">
    <citation type="submission" date="2020-03" db="EMBL/GenBank/DDBJ databases">
        <title>Dissostichus mawsoni Genome sequencing and assembly.</title>
        <authorList>
            <person name="Park H."/>
        </authorList>
    </citation>
    <scope>NUCLEOTIDE SEQUENCE [LARGE SCALE GENOMIC DNA]</scope>
    <source>
        <strain evidence="15">DM0001</strain>
        <tissue evidence="15">Muscle</tissue>
    </source>
</reference>
<gene>
    <name evidence="15" type="ORF">F7725_023691</name>
</gene>
<feature type="compositionally biased region" description="Low complexity" evidence="13">
    <location>
        <begin position="198"/>
        <end position="207"/>
    </location>
</feature>
<feature type="region of interest" description="Disordered" evidence="13">
    <location>
        <begin position="559"/>
        <end position="600"/>
    </location>
</feature>
<keyword evidence="5" id="KW-0805">Transcription regulation</keyword>
<dbReference type="OrthoDB" id="6159439at2759"/>
<evidence type="ECO:0000259" key="14">
    <source>
        <dbReference type="PROSITE" id="PS50071"/>
    </source>
</evidence>
<feature type="region of interest" description="Disordered" evidence="13">
    <location>
        <begin position="116"/>
        <end position="138"/>
    </location>
</feature>
<evidence type="ECO:0000256" key="11">
    <source>
        <dbReference type="RuleBase" id="RU000682"/>
    </source>
</evidence>
<keyword evidence="4" id="KW-0217">Developmental protein</keyword>
<organism evidence="15 16">
    <name type="scientific">Dissostichus mawsoni</name>
    <name type="common">Antarctic cod</name>
    <dbReference type="NCBI Taxonomy" id="36200"/>
    <lineage>
        <taxon>Eukaryota</taxon>
        <taxon>Metazoa</taxon>
        <taxon>Chordata</taxon>
        <taxon>Craniata</taxon>
        <taxon>Vertebrata</taxon>
        <taxon>Euteleostomi</taxon>
        <taxon>Actinopterygii</taxon>
        <taxon>Neopterygii</taxon>
        <taxon>Teleostei</taxon>
        <taxon>Neoteleostei</taxon>
        <taxon>Acanthomorphata</taxon>
        <taxon>Eupercaria</taxon>
        <taxon>Perciformes</taxon>
        <taxon>Notothenioidei</taxon>
        <taxon>Nototheniidae</taxon>
        <taxon>Dissostichus</taxon>
    </lineage>
</organism>
<comment type="subcellular location">
    <subcellularLocation>
        <location evidence="2 10 11">Nucleus</location>
    </subcellularLocation>
</comment>
<dbReference type="InterPro" id="IPR009057">
    <property type="entry name" value="Homeodomain-like_sf"/>
</dbReference>
<keyword evidence="9 10" id="KW-0539">Nucleus</keyword>
<feature type="region of interest" description="Disordered" evidence="13">
    <location>
        <begin position="1"/>
        <end position="26"/>
    </location>
</feature>
<dbReference type="PROSITE" id="PS50071">
    <property type="entry name" value="HOMEOBOX_2"/>
    <property type="match status" value="2"/>
</dbReference>
<feature type="compositionally biased region" description="Basic and acidic residues" evidence="13">
    <location>
        <begin position="413"/>
        <end position="423"/>
    </location>
</feature>
<comment type="function">
    <text evidence="1">Sequence-specific transcription factor which is part of a developmental regulatory system that provides cells with specific positional identities on the anterior-posterior axis.</text>
</comment>
<accession>A0A7J5XXA0</accession>
<evidence type="ECO:0000256" key="4">
    <source>
        <dbReference type="ARBA" id="ARBA00022473"/>
    </source>
</evidence>
<feature type="region of interest" description="Disordered" evidence="13">
    <location>
        <begin position="377"/>
        <end position="435"/>
    </location>
</feature>
<keyword evidence="7 10" id="KW-0371">Homeobox</keyword>
<protein>
    <recommendedName>
        <fullName evidence="14">Homeobox domain-containing protein</fullName>
    </recommendedName>
</protein>
<evidence type="ECO:0000256" key="2">
    <source>
        <dbReference type="ARBA" id="ARBA00004123"/>
    </source>
</evidence>
<evidence type="ECO:0000256" key="8">
    <source>
        <dbReference type="ARBA" id="ARBA00023163"/>
    </source>
</evidence>
<evidence type="ECO:0000256" key="12">
    <source>
        <dbReference type="RuleBase" id="RU004442"/>
    </source>
</evidence>
<keyword evidence="6 10" id="KW-0238">DNA-binding</keyword>
<keyword evidence="16" id="KW-1185">Reference proteome</keyword>
<feature type="DNA-binding region" description="Homeobox" evidence="10">
    <location>
        <begin position="255"/>
        <end position="314"/>
    </location>
</feature>
<dbReference type="FunFam" id="1.10.10.60:FF:000055">
    <property type="entry name" value="Homeobox protein Hox-A5"/>
    <property type="match status" value="1"/>
</dbReference>
<sequence length="600" mass="69326">MALSKRKWIHSNSKMRRTGPSVKGCDTGGRARLRSRTVRISSREACRVLRPAAESRPGEERRRRRRGPPSRIFHIFPTNRRLKWLFSLGQHLHFLCAFFPAAAVNPGLFHPHPHLLSHHHHHHHHPWTQQNHAEHLASSATSESRFVRCWEGSTPALETPLSHASDGFSGCVPAQGDLSDPTPTYAAVKPESSPPSDSPEESSFNSPAEVVLERLGIVEELGKKTEPKKENEEKKKNPMIDPDNPAASWIYAKSTRKKRCPYSKYQTLELEKEFLYNMYLTRDRRLEVAALLNLTERQVKIWFQNRRMKMKKLMIRRGGRRMAGCQRGRKDRERGEKEKLVFSYQPRYKSIMESYVVSCKYAEPQFPPCEEDYSNFSEQGGYYNNPQDSGSYGGTYQPTYTPQQPGYHSLQGRRREDGEDQALHQDAPLRTGYREAEVPGKEARFSVGELQCQAWMTCTKTAQVQRKTACQGKDKPPIVVYPWMKKVHIAHVNPNHTGPDPKRMRTAYTRQQVLELEKEFHFSRYLTRRRRVEVAHVLCLSERQVKVWFQNRRMRWKKDNKLPNTKGRSKNKKAAEINNNNTNNTNNNNSDSTAKASKTA</sequence>
<dbReference type="InterPro" id="IPR001356">
    <property type="entry name" value="HD"/>
</dbReference>
<dbReference type="SMART" id="SM00389">
    <property type="entry name" value="HOX"/>
    <property type="match status" value="2"/>
</dbReference>
<dbReference type="EMBL" id="JAAKFY010000019">
    <property type="protein sequence ID" value="KAF3841740.1"/>
    <property type="molecule type" value="Genomic_DNA"/>
</dbReference>
<dbReference type="GO" id="GO:0000978">
    <property type="term" value="F:RNA polymerase II cis-regulatory region sequence-specific DNA binding"/>
    <property type="evidence" value="ECO:0007669"/>
    <property type="project" value="TreeGrafter"/>
</dbReference>
<dbReference type="PANTHER" id="PTHR45771">
    <property type="entry name" value="HOMEOTIC PROTEIN DEFORMED"/>
    <property type="match status" value="1"/>
</dbReference>
<dbReference type="PRINTS" id="PR00024">
    <property type="entry name" value="HOMEOBOX"/>
</dbReference>
<dbReference type="InterPro" id="IPR050609">
    <property type="entry name" value="Antp_homeobox_Deformed_sf"/>
</dbReference>
<comment type="similarity">
    <text evidence="3 12">Belongs to the Antp homeobox family.</text>
</comment>
<dbReference type="PRINTS" id="PR00025">
    <property type="entry name" value="ANTENNAPEDIA"/>
</dbReference>
<dbReference type="GO" id="GO:0005654">
    <property type="term" value="C:nucleoplasm"/>
    <property type="evidence" value="ECO:0007669"/>
    <property type="project" value="TreeGrafter"/>
</dbReference>
<dbReference type="InterPro" id="IPR017970">
    <property type="entry name" value="Homeobox_CS"/>
</dbReference>
<evidence type="ECO:0000256" key="6">
    <source>
        <dbReference type="ARBA" id="ARBA00023125"/>
    </source>
</evidence>
<dbReference type="InterPro" id="IPR020479">
    <property type="entry name" value="HD_metazoa"/>
</dbReference>
<dbReference type="InterPro" id="IPR001827">
    <property type="entry name" value="Homeobox_Antennapedia_CS"/>
</dbReference>
<feature type="domain" description="Homeobox" evidence="14">
    <location>
        <begin position="253"/>
        <end position="313"/>
    </location>
</feature>
<proteinExistence type="inferred from homology"/>
<feature type="compositionally biased region" description="Basic residues" evidence="13">
    <location>
        <begin position="116"/>
        <end position="126"/>
    </location>
</feature>
<keyword evidence="8" id="KW-0804">Transcription</keyword>
<evidence type="ECO:0000256" key="1">
    <source>
        <dbReference type="ARBA" id="ARBA00003263"/>
    </source>
</evidence>
<evidence type="ECO:0000256" key="3">
    <source>
        <dbReference type="ARBA" id="ARBA00009107"/>
    </source>
</evidence>
<evidence type="ECO:0000256" key="10">
    <source>
        <dbReference type="PROSITE-ProRule" id="PRU00108"/>
    </source>
</evidence>
<dbReference type="PROSITE" id="PS00032">
    <property type="entry name" value="ANTENNAPEDIA"/>
    <property type="match status" value="1"/>
</dbReference>
<evidence type="ECO:0000313" key="15">
    <source>
        <dbReference type="EMBL" id="KAF3841740.1"/>
    </source>
</evidence>
<dbReference type="InterPro" id="IPR017995">
    <property type="entry name" value="Homeobox_antennapedia"/>
</dbReference>
<dbReference type="Gene3D" id="1.10.10.60">
    <property type="entry name" value="Homeodomain-like"/>
    <property type="match status" value="2"/>
</dbReference>
<dbReference type="SUPFAM" id="SSF46689">
    <property type="entry name" value="Homeodomain-like"/>
    <property type="match status" value="2"/>
</dbReference>
<dbReference type="PANTHER" id="PTHR45771:SF13">
    <property type="entry name" value="HOMEOBOX C5"/>
    <property type="match status" value="1"/>
</dbReference>
<dbReference type="GO" id="GO:0009952">
    <property type="term" value="P:anterior/posterior pattern specification"/>
    <property type="evidence" value="ECO:0007669"/>
    <property type="project" value="TreeGrafter"/>
</dbReference>
<evidence type="ECO:0000256" key="5">
    <source>
        <dbReference type="ARBA" id="ARBA00023015"/>
    </source>
</evidence>
<feature type="compositionally biased region" description="Basic and acidic residues" evidence="13">
    <location>
        <begin position="216"/>
        <end position="238"/>
    </location>
</feature>
<evidence type="ECO:0000256" key="13">
    <source>
        <dbReference type="SAM" id="MobiDB-lite"/>
    </source>
</evidence>
<name>A0A7J5XXA0_DISMA</name>
<feature type="DNA-binding region" description="Homeobox" evidence="10">
    <location>
        <begin position="501"/>
        <end position="560"/>
    </location>
</feature>
<evidence type="ECO:0000256" key="9">
    <source>
        <dbReference type="ARBA" id="ARBA00023242"/>
    </source>
</evidence>
<dbReference type="Proteomes" id="UP000518266">
    <property type="component" value="Unassembled WGS sequence"/>
</dbReference>
<dbReference type="GO" id="GO:0045944">
    <property type="term" value="P:positive regulation of transcription by RNA polymerase II"/>
    <property type="evidence" value="ECO:0007669"/>
    <property type="project" value="TreeGrafter"/>
</dbReference>
<dbReference type="AlphaFoldDB" id="A0A7J5XXA0"/>
<evidence type="ECO:0000313" key="16">
    <source>
        <dbReference type="Proteomes" id="UP000518266"/>
    </source>
</evidence>
<evidence type="ECO:0000256" key="7">
    <source>
        <dbReference type="ARBA" id="ARBA00023155"/>
    </source>
</evidence>
<feature type="compositionally biased region" description="Polar residues" evidence="13">
    <location>
        <begin position="590"/>
        <end position="600"/>
    </location>
</feature>
<feature type="compositionally biased region" description="Low complexity" evidence="13">
    <location>
        <begin position="578"/>
        <end position="589"/>
    </location>
</feature>
<dbReference type="Pfam" id="PF00046">
    <property type="entry name" value="Homeodomain"/>
    <property type="match status" value="2"/>
</dbReference>
<feature type="region of interest" description="Disordered" evidence="13">
    <location>
        <begin position="49"/>
        <end position="70"/>
    </location>
</feature>
<feature type="region of interest" description="Disordered" evidence="13">
    <location>
        <begin position="172"/>
        <end position="246"/>
    </location>
</feature>